<proteinExistence type="predicted"/>
<keyword evidence="2" id="KW-1185">Reference proteome</keyword>
<dbReference type="OrthoDB" id="2018059at2759"/>
<comment type="caution">
    <text evidence="1">The sequence shown here is derived from an EMBL/GenBank/DDBJ whole genome shotgun (WGS) entry which is preliminary data.</text>
</comment>
<dbReference type="PANTHER" id="PTHR33827:SF7">
    <property type="entry name" value="PROTEIN SAWADEE HOMEODOMAIN HOMOLOG 2"/>
    <property type="match status" value="1"/>
</dbReference>
<accession>A0A6G1CWH8</accession>
<dbReference type="Proteomes" id="UP000479710">
    <property type="component" value="Unassembled WGS sequence"/>
</dbReference>
<name>A0A6G1CWH8_9ORYZ</name>
<reference evidence="1 2" key="1">
    <citation type="submission" date="2019-11" db="EMBL/GenBank/DDBJ databases">
        <title>Whole genome sequence of Oryza granulata.</title>
        <authorList>
            <person name="Li W."/>
        </authorList>
    </citation>
    <scope>NUCLEOTIDE SEQUENCE [LARGE SCALE GENOMIC DNA]</scope>
    <source>
        <strain evidence="2">cv. Menghai</strain>
        <tissue evidence="1">Leaf</tissue>
    </source>
</reference>
<organism evidence="1 2">
    <name type="scientific">Oryza meyeriana var. granulata</name>
    <dbReference type="NCBI Taxonomy" id="110450"/>
    <lineage>
        <taxon>Eukaryota</taxon>
        <taxon>Viridiplantae</taxon>
        <taxon>Streptophyta</taxon>
        <taxon>Embryophyta</taxon>
        <taxon>Tracheophyta</taxon>
        <taxon>Spermatophyta</taxon>
        <taxon>Magnoliopsida</taxon>
        <taxon>Liliopsida</taxon>
        <taxon>Poales</taxon>
        <taxon>Poaceae</taxon>
        <taxon>BOP clade</taxon>
        <taxon>Oryzoideae</taxon>
        <taxon>Oryzeae</taxon>
        <taxon>Oryzinae</taxon>
        <taxon>Oryza</taxon>
        <taxon>Oryza meyeriana</taxon>
    </lineage>
</organism>
<dbReference type="EMBL" id="SPHZ02000008">
    <property type="protein sequence ID" value="KAF0904955.1"/>
    <property type="molecule type" value="Genomic_DNA"/>
</dbReference>
<dbReference type="AlphaFoldDB" id="A0A6G1CWH8"/>
<dbReference type="InterPro" id="IPR039276">
    <property type="entry name" value="SHH1/2"/>
</dbReference>
<evidence type="ECO:0000313" key="2">
    <source>
        <dbReference type="Proteomes" id="UP000479710"/>
    </source>
</evidence>
<gene>
    <name evidence="1" type="ORF">E2562_039137</name>
</gene>
<protein>
    <submittedName>
        <fullName evidence="1">Uncharacterized protein</fullName>
    </submittedName>
</protein>
<sequence>MGRPPTPSTAGPGFRFMQAEVAEMEALLPQLNNAILNASVIQALADKFTASSAHAGSVGVPPKQSGWQLAMVMPWLAQQWCSYGCDN</sequence>
<evidence type="ECO:0000313" key="1">
    <source>
        <dbReference type="EMBL" id="KAF0904955.1"/>
    </source>
</evidence>
<dbReference type="PANTHER" id="PTHR33827">
    <property type="entry name" value="PROTEIN SAWADEE HOMEODOMAIN HOMOLOG 2"/>
    <property type="match status" value="1"/>
</dbReference>